<dbReference type="EMBL" id="JARVKF010000257">
    <property type="protein sequence ID" value="KAK9420171.1"/>
    <property type="molecule type" value="Genomic_DNA"/>
</dbReference>
<dbReference type="PANTHER" id="PTHR42080">
    <property type="entry name" value="SRR1 DOMAIN-CONTAINING PROTEIN"/>
    <property type="match status" value="1"/>
</dbReference>
<evidence type="ECO:0000313" key="2">
    <source>
        <dbReference type="Proteomes" id="UP001408356"/>
    </source>
</evidence>
<dbReference type="Proteomes" id="UP001408356">
    <property type="component" value="Unassembled WGS sequence"/>
</dbReference>
<comment type="caution">
    <text evidence="1">The sequence shown here is derived from an EMBL/GenBank/DDBJ whole genome shotgun (WGS) entry which is preliminary data.</text>
</comment>
<evidence type="ECO:0000313" key="1">
    <source>
        <dbReference type="EMBL" id="KAK9420171.1"/>
    </source>
</evidence>
<reference evidence="1 2" key="1">
    <citation type="journal article" date="2024" name="J. Plant Pathol.">
        <title>Sequence and assembly of the genome of Seiridium unicorne, isolate CBS 538.82, causal agent of cypress canker disease.</title>
        <authorList>
            <person name="Scali E."/>
            <person name="Rocca G.D."/>
            <person name="Danti R."/>
            <person name="Garbelotto M."/>
            <person name="Barberini S."/>
            <person name="Baroncelli R."/>
            <person name="Emiliani G."/>
        </authorList>
    </citation>
    <scope>NUCLEOTIDE SEQUENCE [LARGE SCALE GENOMIC DNA]</scope>
    <source>
        <strain evidence="1 2">BM-138-508</strain>
    </source>
</reference>
<gene>
    <name evidence="1" type="ORF">SUNI508_06699</name>
</gene>
<dbReference type="PANTHER" id="PTHR42080:SF1">
    <property type="entry name" value="SRR1-LIKE DOMAIN-CONTAINING PROTEIN"/>
    <property type="match status" value="1"/>
</dbReference>
<protein>
    <submittedName>
        <fullName evidence="1">SRR1-like domain-containing protein</fullName>
    </submittedName>
</protein>
<name>A0ABR2V0H8_9PEZI</name>
<accession>A0ABR2V0H8</accession>
<organism evidence="1 2">
    <name type="scientific">Seiridium unicorne</name>
    <dbReference type="NCBI Taxonomy" id="138068"/>
    <lineage>
        <taxon>Eukaryota</taxon>
        <taxon>Fungi</taxon>
        <taxon>Dikarya</taxon>
        <taxon>Ascomycota</taxon>
        <taxon>Pezizomycotina</taxon>
        <taxon>Sordariomycetes</taxon>
        <taxon>Xylariomycetidae</taxon>
        <taxon>Amphisphaeriales</taxon>
        <taxon>Sporocadaceae</taxon>
        <taxon>Seiridium</taxon>
    </lineage>
</organism>
<proteinExistence type="predicted"/>
<keyword evidence="2" id="KW-1185">Reference proteome</keyword>
<sequence>MNPGWQNEQAWCYSREALLDMERELVRNGHRFTLPQCDDGTLQVVKNKHQCVGLRDAQPGETLDAHIIRFEGEKLLRHLTSDGRPEAYRCVHLDTTKRVGPKLTPDKLMSSLGSAYLRLSSTVKHELEDIKAMLSQNAEAIANVDKVVAFGLGRLEGPSDGLEHSIPTLATSRHMVVYDIVHFIRTEISVHKRHLIHYTQDSTYTGLDKKLLAETWRMTPVEGFGAAGFLLIDENTIVVNYEAGLPVREIVLDIARPAAMWVRDKSKSSTEDPCPSRISEAMKNEYVEHSIPATPPSGDAPVQLDYFPENRWYFRRAVVEDHKNDSG</sequence>